<feature type="transmembrane region" description="Helical" evidence="11">
    <location>
        <begin position="1431"/>
        <end position="1455"/>
    </location>
</feature>
<protein>
    <recommendedName>
        <fullName evidence="13">SRCR domain-containing protein</fullName>
    </recommendedName>
</protein>
<keyword evidence="4" id="KW-0677">Repeat</keyword>
<keyword evidence="6 11" id="KW-0472">Membrane</keyword>
<dbReference type="PRINTS" id="PR00258">
    <property type="entry name" value="SPERACTRCPTR"/>
</dbReference>
<proteinExistence type="predicted"/>
<feature type="disulfide bond" evidence="10">
    <location>
        <begin position="1025"/>
        <end position="1035"/>
    </location>
</feature>
<feature type="disulfide bond" evidence="10">
    <location>
        <begin position="916"/>
        <end position="926"/>
    </location>
</feature>
<feature type="domain" description="SRCR" evidence="13">
    <location>
        <begin position="846"/>
        <end position="947"/>
    </location>
</feature>
<dbReference type="SUPFAM" id="SSF56487">
    <property type="entry name" value="SRCR-like"/>
    <property type="match status" value="12"/>
</dbReference>
<evidence type="ECO:0000256" key="9">
    <source>
        <dbReference type="ARBA" id="ARBA00023180"/>
    </source>
</evidence>
<keyword evidence="7 10" id="KW-1015">Disulfide bond</keyword>
<evidence type="ECO:0000256" key="11">
    <source>
        <dbReference type="SAM" id="Phobius"/>
    </source>
</evidence>
<dbReference type="FunFam" id="3.10.250.10:FF:000016">
    <property type="entry name" value="Scavenger receptor cysteine-rich protein type 12"/>
    <property type="match status" value="3"/>
</dbReference>
<feature type="domain" description="SRCR" evidence="13">
    <location>
        <begin position="598"/>
        <end position="705"/>
    </location>
</feature>
<evidence type="ECO:0000313" key="15">
    <source>
        <dbReference type="Proteomes" id="UP000007879"/>
    </source>
</evidence>
<dbReference type="InterPro" id="IPR036772">
    <property type="entry name" value="SRCR-like_dom_sf"/>
</dbReference>
<evidence type="ECO:0000256" key="2">
    <source>
        <dbReference type="ARBA" id="ARBA00022692"/>
    </source>
</evidence>
<feature type="domain" description="SRCR" evidence="13">
    <location>
        <begin position="1306"/>
        <end position="1412"/>
    </location>
</feature>
<dbReference type="Proteomes" id="UP000007879">
    <property type="component" value="Unassembled WGS sequence"/>
</dbReference>
<evidence type="ECO:0000256" key="7">
    <source>
        <dbReference type="ARBA" id="ARBA00023157"/>
    </source>
</evidence>
<evidence type="ECO:0000256" key="1">
    <source>
        <dbReference type="ARBA" id="ARBA00004167"/>
    </source>
</evidence>
<feature type="domain" description="SRCR" evidence="13">
    <location>
        <begin position="26"/>
        <end position="132"/>
    </location>
</feature>
<keyword evidence="3 12" id="KW-0732">Signal</keyword>
<feature type="disulfide bond" evidence="10">
    <location>
        <begin position="1267"/>
        <end position="1277"/>
    </location>
</feature>
<keyword evidence="15" id="KW-1185">Reference proteome</keyword>
<dbReference type="PANTHER" id="PTHR48071">
    <property type="entry name" value="SRCR DOMAIN-CONTAINING PROTEIN"/>
    <property type="match status" value="1"/>
</dbReference>
<feature type="domain" description="SRCR" evidence="13">
    <location>
        <begin position="736"/>
        <end position="836"/>
    </location>
</feature>
<keyword evidence="2 11" id="KW-0812">Transmembrane</keyword>
<feature type="disulfide bond" evidence="10">
    <location>
        <begin position="442"/>
        <end position="452"/>
    </location>
</feature>
<feature type="domain" description="SRCR" evidence="13">
    <location>
        <begin position="374"/>
        <end position="478"/>
    </location>
</feature>
<evidence type="ECO:0000313" key="14">
    <source>
        <dbReference type="EnsemblMetazoa" id="Aqu2.1.26831_001"/>
    </source>
</evidence>
<reference evidence="15" key="1">
    <citation type="journal article" date="2010" name="Nature">
        <title>The Amphimedon queenslandica genome and the evolution of animal complexity.</title>
        <authorList>
            <person name="Srivastava M."/>
            <person name="Simakov O."/>
            <person name="Chapman J."/>
            <person name="Fahey B."/>
            <person name="Gauthier M.E."/>
            <person name="Mitros T."/>
            <person name="Richards G.S."/>
            <person name="Conaco C."/>
            <person name="Dacre M."/>
            <person name="Hellsten U."/>
            <person name="Larroux C."/>
            <person name="Putnam N.H."/>
            <person name="Stanke M."/>
            <person name="Adamska M."/>
            <person name="Darling A."/>
            <person name="Degnan S.M."/>
            <person name="Oakley T.H."/>
            <person name="Plachetzki D.C."/>
            <person name="Zhai Y."/>
            <person name="Adamski M."/>
            <person name="Calcino A."/>
            <person name="Cummins S.F."/>
            <person name="Goodstein D.M."/>
            <person name="Harris C."/>
            <person name="Jackson D.J."/>
            <person name="Leys S.P."/>
            <person name="Shu S."/>
            <person name="Woodcroft B.J."/>
            <person name="Vervoort M."/>
            <person name="Kosik K.S."/>
            <person name="Manning G."/>
            <person name="Degnan B.M."/>
            <person name="Rokhsar D.S."/>
        </authorList>
    </citation>
    <scope>NUCLEOTIDE SEQUENCE [LARGE SCALE GENOMIC DNA]</scope>
</reference>
<dbReference type="EnsemblMetazoa" id="Aqu2.1.26831_001">
    <property type="protein sequence ID" value="Aqu2.1.26831_001"/>
    <property type="gene ID" value="Aqu2.1.26831"/>
</dbReference>
<feature type="disulfide bond" evidence="10">
    <location>
        <begin position="172"/>
        <end position="236"/>
    </location>
</feature>
<dbReference type="GO" id="GO:0016020">
    <property type="term" value="C:membrane"/>
    <property type="evidence" value="ECO:0007669"/>
    <property type="project" value="UniProtKB-SubCell"/>
</dbReference>
<feature type="disulfide bond" evidence="10">
    <location>
        <begin position="1377"/>
        <end position="1387"/>
    </location>
</feature>
<dbReference type="PANTHER" id="PTHR48071:SF18">
    <property type="entry name" value="DELETED IN MALIGNANT BRAIN TUMORS 1 PROTEIN-RELATED"/>
    <property type="match status" value="1"/>
</dbReference>
<name>A0A1X7UH79_AMPQE</name>
<feature type="disulfide bond" evidence="10">
    <location>
        <begin position="98"/>
        <end position="108"/>
    </location>
</feature>
<evidence type="ECO:0000256" key="12">
    <source>
        <dbReference type="SAM" id="SignalP"/>
    </source>
</evidence>
<dbReference type="EnsemblMetazoa" id="XM_011406875.2">
    <property type="protein sequence ID" value="XP_011405177.1"/>
    <property type="gene ID" value="LOC105313437"/>
</dbReference>
<evidence type="ECO:0000256" key="3">
    <source>
        <dbReference type="ARBA" id="ARBA00022729"/>
    </source>
</evidence>
<evidence type="ECO:0000256" key="5">
    <source>
        <dbReference type="ARBA" id="ARBA00022989"/>
    </source>
</evidence>
<dbReference type="FunFam" id="3.10.250.10:FF:000007">
    <property type="entry name" value="Soluble scavenger receptor cysteine-rich domain-containing protein SSC5D"/>
    <property type="match status" value="3"/>
</dbReference>
<feature type="disulfide bond" evidence="10">
    <location>
        <begin position="217"/>
        <end position="227"/>
    </location>
</feature>
<keyword evidence="5 11" id="KW-1133">Transmembrane helix</keyword>
<evidence type="ECO:0000256" key="8">
    <source>
        <dbReference type="ARBA" id="ARBA00023170"/>
    </source>
</evidence>
<comment type="subcellular location">
    <subcellularLocation>
        <location evidence="1">Membrane</location>
        <topology evidence="1">Single-pass membrane protein</topology>
    </subcellularLocation>
</comment>
<feature type="disulfide bond" evidence="10">
    <location>
        <begin position="331"/>
        <end position="341"/>
    </location>
</feature>
<dbReference type="OrthoDB" id="536948at2759"/>
<dbReference type="FunFam" id="3.10.250.10:FF:000001">
    <property type="entry name" value="Lysyl oxidase 4 isoform X1"/>
    <property type="match status" value="1"/>
</dbReference>
<feature type="signal peptide" evidence="12">
    <location>
        <begin position="1"/>
        <end position="19"/>
    </location>
</feature>
<organism evidence="14">
    <name type="scientific">Amphimedon queenslandica</name>
    <name type="common">Sponge</name>
    <dbReference type="NCBI Taxonomy" id="400682"/>
    <lineage>
        <taxon>Eukaryota</taxon>
        <taxon>Metazoa</taxon>
        <taxon>Porifera</taxon>
        <taxon>Demospongiae</taxon>
        <taxon>Heteroscleromorpha</taxon>
        <taxon>Haplosclerida</taxon>
        <taxon>Niphatidae</taxon>
        <taxon>Amphimedon</taxon>
    </lineage>
</organism>
<feature type="domain" description="SRCR" evidence="13">
    <location>
        <begin position="1197"/>
        <end position="1298"/>
    </location>
</feature>
<feature type="domain" description="SRCR" evidence="13">
    <location>
        <begin position="143"/>
        <end position="247"/>
    </location>
</feature>
<dbReference type="Pfam" id="PF00530">
    <property type="entry name" value="SRCR"/>
    <property type="match status" value="10"/>
</dbReference>
<feature type="chain" id="PRO_5010852639" description="SRCR domain-containing protein" evidence="12">
    <location>
        <begin position="20"/>
        <end position="1530"/>
    </location>
</feature>
<sequence length="1530" mass="164388">MKSLLAILCLAALLSAAVSQCTYGDVRLDGGAGPWEGNVQICINNTWGWVCQYGWGNLDARVVCKQLGFSDPGGISRIYAYYGWPNASQPIWLDKVQCTGAETTLLACPRAASAPIGTVTCNHNALAGVVCQSGGPTCSNNALRMIRSQTGTPFNNRGRIEICSNGQWGTICDDGWGTNDAKVACAQLGFSKNNVGAYYNSVFGSGYGPIVMHHLTCTSSESTIAQCGKTLGSSGCSHSEDAGARCAGKITTSCVSGTFKLWRAYGVGPAHDGLALYCKNSQWVPVCDDSWKCDNGRLICKKLGYAGILNTRGEYHYGYYDGTVDHYAYSCSSSHTDLSQCSYYYHSSCNAGHDQLGLVCYSPIIGNECTNGQVRLVNGETPAQGRAEFCYEGFWYPFCEMNSNTALAICQTLGYNSSVATIYSDQRYGDTNKYSSFKWLSCPNGVHNTDNCNVVQKLTGGCRIVVGKCWREYGVGCHNTGTCTNGDMRLIDSPIDTEGRLEVCVGGVWGGVCGANFGRSDAYVACSHLGYSGANPWVRYSAYHGESDGPVLLNNVNCQGWESSFDQCGKQVFPSFYRCAPQWTIGLVCKDNCTWGSVRLTGGPFPNEGTVEVCLGQWSYVAADSFWSNTNAQVVCNQLGFTSEGSTAVARSGSFYGKGRRPLRLVNMTCSGNEKKLVQCGQYKYSYNDGVNVLSQYEVAGVDCIYDAPTDPPCVMRPSSYDTPNTGATACTSNDVRLTGGDAQSGRLEMCIDGYWSPFCKMDPLVAQVACKQLGYNDYSWGAIVEDDTFGRLLNYSLFDNITCTGFESSLAQCTINYNTACTPFCWRSNLGLRCYDSGKCTSGNLRLVDGYIENEGRVEVCVNGVWGSVCDQGFDKTDAHVVCQQLGHPELEPVVFPNSEFGDGVYPIVYTNMNCGGWESSLSQCGKQTYPNSACSRSNVAGVLCGYACNDGDVRLVGSQWNYEGTVQVCFDNLWGQISDSGWTRNDAQVICRQLGYEAEGSLPTYKSRYGKTNFTIHLSQVNCGGNEDNINDCTTYILPLTQGKALLATTDVAGVKCYTPDQCVPPPNVTGSACTDGQVRLTGGKPDIPEGNVEYCYQGTWSPLCNLAPMEATTICRQLGYTDTNLTAVFTDGRFGKVVPGSNMTTSLFQRFSCAINPNGISLSNCDIVDSCMSTCSYPIGLRCYTHSDCSDGDVRLTNGTYSTQGRLEVCSNSIWGSVCSTGFDPTDAYVVCNQLGLGEAEPTVYNNSYFGDGDGAIIFSNFQCQGYELSTFSCPKDEYGTFECARGNVVGITCQASCSDSDVRLVGSNKTSEGTVEVCYYNNWGIISDESWGSEEAQVVCRQLGFSNPQNARAATGSAYGKPNAPVQLSNVGCSGREANLSTCPGNQLTPEESQAAYNGTSAAGVVCIPPVTSGAGSGSSVNGTTAAMIFMIILLVAAIVVMGFVFVFVCYKRKQGYLTVDLPKVSEDYSSSSRGVTNPIAAPGLFDAVKPARYSFADSTGLTANEDAVEDDDDDKGFEVAVHSED</sequence>
<accession>A0A1X7UH79</accession>
<dbReference type="InterPro" id="IPR001190">
    <property type="entry name" value="SRCR"/>
</dbReference>
<evidence type="ECO:0000256" key="10">
    <source>
        <dbReference type="PROSITE-ProRule" id="PRU00196"/>
    </source>
</evidence>
<feature type="disulfide bond" evidence="10">
    <location>
        <begin position="185"/>
        <end position="246"/>
    </location>
</feature>
<evidence type="ECO:0000256" key="6">
    <source>
        <dbReference type="ARBA" id="ARBA00023136"/>
    </source>
</evidence>
<dbReference type="PROSITE" id="PS00420">
    <property type="entry name" value="SRCR_1"/>
    <property type="match status" value="3"/>
</dbReference>
<feature type="disulfide bond" evidence="10">
    <location>
        <begin position="670"/>
        <end position="680"/>
    </location>
</feature>
<evidence type="ECO:0000259" key="13">
    <source>
        <dbReference type="PROSITE" id="PS50287"/>
    </source>
</evidence>
<feature type="domain" description="SRCR" evidence="13">
    <location>
        <begin position="488"/>
        <end position="590"/>
    </location>
</feature>
<feature type="domain" description="SRCR" evidence="13">
    <location>
        <begin position="262"/>
        <end position="361"/>
    </location>
</feature>
<evidence type="ECO:0000256" key="4">
    <source>
        <dbReference type="ARBA" id="ARBA00022737"/>
    </source>
</evidence>
<reference evidence="14" key="2">
    <citation type="submission" date="2017-05" db="UniProtKB">
        <authorList>
            <consortium name="EnsemblMetazoa"/>
        </authorList>
    </citation>
    <scope>IDENTIFICATION</scope>
</reference>
<feature type="disulfide bond" evidence="10">
    <location>
        <begin position="558"/>
        <end position="568"/>
    </location>
</feature>
<dbReference type="KEGG" id="aqu:105313437"/>
<feature type="disulfide bond" evidence="10">
    <location>
        <begin position="804"/>
        <end position="814"/>
    </location>
</feature>
<comment type="caution">
    <text evidence="10">Lacks conserved residue(s) required for the propagation of feature annotation.</text>
</comment>
<gene>
    <name evidence="14" type="primary">105313437</name>
</gene>
<dbReference type="InParanoid" id="A0A1X7UH79"/>
<feature type="domain" description="SRCR" evidence="13">
    <location>
        <begin position="955"/>
        <end position="1060"/>
    </location>
</feature>
<keyword evidence="9" id="KW-0325">Glycoprotein</keyword>
<dbReference type="PROSITE" id="PS50287">
    <property type="entry name" value="SRCR_2"/>
    <property type="match status" value="12"/>
</dbReference>
<feature type="domain" description="SRCR" evidence="13">
    <location>
        <begin position="1081"/>
        <end position="1187"/>
    </location>
</feature>
<dbReference type="SMART" id="SM00202">
    <property type="entry name" value="SR"/>
    <property type="match status" value="11"/>
</dbReference>
<dbReference type="Gene3D" id="3.10.250.10">
    <property type="entry name" value="SRCR-like domain"/>
    <property type="match status" value="12"/>
</dbReference>
<keyword evidence="8" id="KW-0675">Receptor</keyword>